<comment type="caution">
    <text evidence="1">The sequence shown here is derived from an EMBL/GenBank/DDBJ whole genome shotgun (WGS) entry which is preliminary data.</text>
</comment>
<organism evidence="1 2">
    <name type="scientific">Microbacter margulisiae</name>
    <dbReference type="NCBI Taxonomy" id="1350067"/>
    <lineage>
        <taxon>Bacteria</taxon>
        <taxon>Pseudomonadati</taxon>
        <taxon>Bacteroidota</taxon>
        <taxon>Bacteroidia</taxon>
        <taxon>Bacteroidales</taxon>
        <taxon>Porphyromonadaceae</taxon>
        <taxon>Microbacter</taxon>
    </lineage>
</organism>
<reference evidence="1 2" key="1">
    <citation type="submission" date="2020-08" db="EMBL/GenBank/DDBJ databases">
        <title>Genomic Encyclopedia of Type Strains, Phase IV (KMG-IV): sequencing the most valuable type-strain genomes for metagenomic binning, comparative biology and taxonomic classification.</title>
        <authorList>
            <person name="Goeker M."/>
        </authorList>
    </citation>
    <scope>NUCLEOTIDE SEQUENCE [LARGE SCALE GENOMIC DNA]</scope>
    <source>
        <strain evidence="1 2">DSM 27471</strain>
    </source>
</reference>
<sequence>MEQPNYDNIFEEISSLIANQKYNEAINKLQTILQQDSNNVKAKALLEYIQRILNYMNRNIYASTNLDLDPWEE</sequence>
<dbReference type="Proteomes" id="UP000544222">
    <property type="component" value="Unassembled WGS sequence"/>
</dbReference>
<protein>
    <submittedName>
        <fullName evidence="1">Uncharacterized protein</fullName>
    </submittedName>
</protein>
<keyword evidence="2" id="KW-1185">Reference proteome</keyword>
<proteinExistence type="predicted"/>
<evidence type="ECO:0000313" key="1">
    <source>
        <dbReference type="EMBL" id="MBB3186279.1"/>
    </source>
</evidence>
<dbReference type="RefSeq" id="WP_183412193.1">
    <property type="nucleotide sequence ID" value="NZ_JACHYB010000001.1"/>
</dbReference>
<gene>
    <name evidence="1" type="ORF">FHX64_000442</name>
</gene>
<accession>A0A7W5DPP7</accession>
<dbReference type="EMBL" id="JACHYB010000001">
    <property type="protein sequence ID" value="MBB3186279.1"/>
    <property type="molecule type" value="Genomic_DNA"/>
</dbReference>
<name>A0A7W5DPP7_9PORP</name>
<evidence type="ECO:0000313" key="2">
    <source>
        <dbReference type="Proteomes" id="UP000544222"/>
    </source>
</evidence>
<dbReference type="AlphaFoldDB" id="A0A7W5DPP7"/>